<dbReference type="PANTHER" id="PTHR37029">
    <property type="entry name" value="SSR1768 PROTEIN"/>
    <property type="match status" value="1"/>
</dbReference>
<reference evidence="1 2" key="1">
    <citation type="submission" date="2012-05" db="EMBL/GenBank/DDBJ databases">
        <title>Finished chromosome of genome of Chamaesiphon sp. PCC 6605.</title>
        <authorList>
            <consortium name="US DOE Joint Genome Institute"/>
            <person name="Gugger M."/>
            <person name="Coursin T."/>
            <person name="Rippka R."/>
            <person name="Tandeau De Marsac N."/>
            <person name="Huntemann M."/>
            <person name="Wei C.-L."/>
            <person name="Han J."/>
            <person name="Detter J.C."/>
            <person name="Han C."/>
            <person name="Tapia R."/>
            <person name="Chen A."/>
            <person name="Kyrpides N."/>
            <person name="Mavromatis K."/>
            <person name="Markowitz V."/>
            <person name="Szeto E."/>
            <person name="Ivanova N."/>
            <person name="Pagani I."/>
            <person name="Pati A."/>
            <person name="Goodwin L."/>
            <person name="Nordberg H.P."/>
            <person name="Cantor M.N."/>
            <person name="Hua S.X."/>
            <person name="Woyke T."/>
            <person name="Kerfeld C.A."/>
        </authorList>
    </citation>
    <scope>NUCLEOTIDE SEQUENCE [LARGE SCALE GENOMIC DNA]</scope>
    <source>
        <strain evidence="2">ATCC 27169 / PCC 6605</strain>
    </source>
</reference>
<protein>
    <submittedName>
        <fullName evidence="1">Uncharacterized conserved small protein</fullName>
    </submittedName>
</protein>
<dbReference type="InterPro" id="IPR019270">
    <property type="entry name" value="DUF2283"/>
</dbReference>
<evidence type="ECO:0000313" key="2">
    <source>
        <dbReference type="Proteomes" id="UP000010366"/>
    </source>
</evidence>
<sequence>MKVLYDPDKDILQISFVDTTVEETAQIAPGLVVDYDVDGHTIGLEITKASTKVDNPYAICYVVGTANVDKPRPTEKN</sequence>
<accession>K9ULB5</accession>
<dbReference type="PANTHER" id="PTHR37029:SF1">
    <property type="entry name" value="SSR1768 PROTEIN"/>
    <property type="match status" value="1"/>
</dbReference>
<evidence type="ECO:0000313" key="1">
    <source>
        <dbReference type="EMBL" id="AFY95448.1"/>
    </source>
</evidence>
<gene>
    <name evidence="1" type="ORF">Cha6605_4521</name>
</gene>
<dbReference type="Pfam" id="PF10049">
    <property type="entry name" value="DUF2283"/>
    <property type="match status" value="1"/>
</dbReference>
<keyword evidence="2" id="KW-1185">Reference proteome</keyword>
<dbReference type="AlphaFoldDB" id="K9ULB5"/>
<dbReference type="eggNOG" id="COG5428">
    <property type="taxonomic scope" value="Bacteria"/>
</dbReference>
<name>K9ULB5_CHAP6</name>
<organism evidence="1 2">
    <name type="scientific">Chamaesiphon minutus (strain ATCC 27169 / PCC 6605)</name>
    <dbReference type="NCBI Taxonomy" id="1173020"/>
    <lineage>
        <taxon>Bacteria</taxon>
        <taxon>Bacillati</taxon>
        <taxon>Cyanobacteriota</taxon>
        <taxon>Cyanophyceae</taxon>
        <taxon>Gomontiellales</taxon>
        <taxon>Chamaesiphonaceae</taxon>
        <taxon>Chamaesiphon</taxon>
    </lineage>
</organism>
<dbReference type="RefSeq" id="WP_015161548.1">
    <property type="nucleotide sequence ID" value="NC_019697.1"/>
</dbReference>
<dbReference type="KEGG" id="cmp:Cha6605_4521"/>
<proteinExistence type="predicted"/>
<dbReference type="OrthoDB" id="9799670at2"/>
<dbReference type="EMBL" id="CP003600">
    <property type="protein sequence ID" value="AFY95448.1"/>
    <property type="molecule type" value="Genomic_DNA"/>
</dbReference>
<dbReference type="Proteomes" id="UP000010366">
    <property type="component" value="Chromosome"/>
</dbReference>
<dbReference type="HOGENOM" id="CLU_166740_1_1_3"/>